<reference evidence="2" key="1">
    <citation type="submission" date="2016-03" db="EMBL/GenBank/DDBJ databases">
        <title>Mechanisms controlling the formation of the plant cell surface in tip-growing cells are functionally conserved among land plants.</title>
        <authorList>
            <person name="Honkanen S."/>
            <person name="Jones V.A."/>
            <person name="Morieri G."/>
            <person name="Champion C."/>
            <person name="Hetherington A.J."/>
            <person name="Kelly S."/>
            <person name="Saint-Marcoux D."/>
            <person name="Proust H."/>
            <person name="Prescott H."/>
            <person name="Dolan L."/>
        </authorList>
    </citation>
    <scope>NUCLEOTIDE SEQUENCE [LARGE SCALE GENOMIC DNA]</scope>
    <source>
        <tissue evidence="2">Whole gametophyte</tissue>
    </source>
</reference>
<dbReference type="Proteomes" id="UP000077202">
    <property type="component" value="Unassembled WGS sequence"/>
</dbReference>
<feature type="compositionally biased region" description="Basic and acidic residues" evidence="1">
    <location>
        <begin position="23"/>
        <end position="32"/>
    </location>
</feature>
<evidence type="ECO:0000313" key="3">
    <source>
        <dbReference type="Proteomes" id="UP000077202"/>
    </source>
</evidence>
<keyword evidence="3" id="KW-1185">Reference proteome</keyword>
<sequence>MPFGEKVGDSEVPKIQTVEVVNGEERDQEQELTRQPQVEENQVNTAAVGEKNFGLDWDEELAIEKLLEESGIEYRICEDELLDLPKDITDHLRDVQERQVERASGDRLVDGSSALSPLVTTPIAWEYSSHGVCVLDLFGGIIIALTAVLQLVHQLLEPNADERQRAMGFMTSVTATSSVSNSSRRQVVSTPLVSSLSTETVVAMVGGDKRDIRRPWSSWDVTRVLARVAAHALGEVLHAEVAPKEGTEILSLEDVA</sequence>
<comment type="caution">
    <text evidence="2">The sequence shown here is derived from an EMBL/GenBank/DDBJ whole genome shotgun (WGS) entry which is preliminary data.</text>
</comment>
<proteinExistence type="predicted"/>
<dbReference type="EMBL" id="LVLJ01001546">
    <property type="protein sequence ID" value="OAE29029.1"/>
    <property type="molecule type" value="Genomic_DNA"/>
</dbReference>
<dbReference type="AlphaFoldDB" id="A0A176W7R4"/>
<evidence type="ECO:0000313" key="2">
    <source>
        <dbReference type="EMBL" id="OAE29029.1"/>
    </source>
</evidence>
<feature type="region of interest" description="Disordered" evidence="1">
    <location>
        <begin position="20"/>
        <end position="40"/>
    </location>
</feature>
<organism evidence="2 3">
    <name type="scientific">Marchantia polymorpha subsp. ruderalis</name>
    <dbReference type="NCBI Taxonomy" id="1480154"/>
    <lineage>
        <taxon>Eukaryota</taxon>
        <taxon>Viridiplantae</taxon>
        <taxon>Streptophyta</taxon>
        <taxon>Embryophyta</taxon>
        <taxon>Marchantiophyta</taxon>
        <taxon>Marchantiopsida</taxon>
        <taxon>Marchantiidae</taxon>
        <taxon>Marchantiales</taxon>
        <taxon>Marchantiaceae</taxon>
        <taxon>Marchantia</taxon>
    </lineage>
</organism>
<gene>
    <name evidence="2" type="ORF">AXG93_146s1030</name>
</gene>
<protein>
    <submittedName>
        <fullName evidence="2">Uncharacterized protein</fullName>
    </submittedName>
</protein>
<name>A0A176W7R4_MARPO</name>
<accession>A0A176W7R4</accession>
<evidence type="ECO:0000256" key="1">
    <source>
        <dbReference type="SAM" id="MobiDB-lite"/>
    </source>
</evidence>